<dbReference type="Gene3D" id="2.30.30.40">
    <property type="entry name" value="SH3 Domains"/>
    <property type="match status" value="1"/>
</dbReference>
<dbReference type="EMBL" id="KN716272">
    <property type="protein sequence ID" value="KJH48305.1"/>
    <property type="molecule type" value="Genomic_DNA"/>
</dbReference>
<feature type="domain" description="BAR" evidence="10">
    <location>
        <begin position="20"/>
        <end position="238"/>
    </location>
</feature>
<name>A0A0D8XUX6_DICVI</name>
<evidence type="ECO:0000313" key="12">
    <source>
        <dbReference type="Proteomes" id="UP000053766"/>
    </source>
</evidence>
<dbReference type="InterPro" id="IPR003005">
    <property type="entry name" value="Amphiphysin"/>
</dbReference>
<dbReference type="AlphaFoldDB" id="A0A0D8XUX6"/>
<evidence type="ECO:0000256" key="8">
    <source>
        <dbReference type="SAM" id="MobiDB-lite"/>
    </source>
</evidence>
<dbReference type="GO" id="GO:0005543">
    <property type="term" value="F:phospholipid binding"/>
    <property type="evidence" value="ECO:0007669"/>
    <property type="project" value="TreeGrafter"/>
</dbReference>
<reference evidence="11 12" key="1">
    <citation type="submission" date="2013-11" db="EMBL/GenBank/DDBJ databases">
        <title>Draft genome of the bovine lungworm Dictyocaulus viviparus.</title>
        <authorList>
            <person name="Mitreva M."/>
        </authorList>
    </citation>
    <scope>NUCLEOTIDE SEQUENCE [LARGE SCALE GENOMIC DNA]</scope>
    <source>
        <strain evidence="11 12">HannoverDv2000</strain>
    </source>
</reference>
<evidence type="ECO:0000313" key="11">
    <source>
        <dbReference type="EMBL" id="KJH48305.1"/>
    </source>
</evidence>
<gene>
    <name evidence="11" type="ORF">DICVIV_05614</name>
</gene>
<sequence length="449" mass="50507">MADIFNKHIKKATSRTKEKLLEGIGKAKATQDEIFDSHASNLSKQSKTCERLNKDIKAYSSALRVLCQAERALHDTIRETYESEWPDREHLAAILDNTDIQTNELEKALCEDLPQSVSTYVSQFADLKKKVDKRGRKLVDYDHAKHSYNSAKASSKKGETDPKVAKAFSELKQAELLYKEINNELLEVLPATYDSRITFYVDTLQALFNAQSVYQTECSKLNKQIIIQLDRLGESMDFLRVPRTEPHPGTPTESVADVYGVPEIYPSPAPAPAPPPATPSSLVDSCSGQTITTNPFEEDDAVETLENKIYPKLAVARRGESEKRKTTQMGNMKDKTAQQIKTNPFEDDTDDEQHTSVSIDALSTDHTLEGVTKEARKVLYLVRSTHEYKALDTDELTFGPGEEIKYLQKINAQVLETKPKDQVDEGWQLGEKADGTRGVFPENFTKRIE</sequence>
<evidence type="ECO:0000256" key="5">
    <source>
        <dbReference type="ARBA" id="ARBA00023054"/>
    </source>
</evidence>
<dbReference type="PANTHER" id="PTHR46514:SF3">
    <property type="entry name" value="AMPHIPHYSIN"/>
    <property type="match status" value="1"/>
</dbReference>
<dbReference type="SMART" id="SM00326">
    <property type="entry name" value="SH3"/>
    <property type="match status" value="1"/>
</dbReference>
<protein>
    <submittedName>
        <fullName evidence="11">BAR domain protein</fullName>
    </submittedName>
</protein>
<keyword evidence="4" id="KW-0963">Cytoplasm</keyword>
<dbReference type="PROSITE" id="PS50002">
    <property type="entry name" value="SH3"/>
    <property type="match status" value="1"/>
</dbReference>
<dbReference type="FunFam" id="1.20.1270.60:FF:000013">
    <property type="entry name" value="Amphiphysin isoform 2"/>
    <property type="match status" value="1"/>
</dbReference>
<feature type="region of interest" description="Disordered" evidence="8">
    <location>
        <begin position="262"/>
        <end position="303"/>
    </location>
</feature>
<proteinExistence type="predicted"/>
<dbReference type="GO" id="GO:0012505">
    <property type="term" value="C:endomembrane system"/>
    <property type="evidence" value="ECO:0007669"/>
    <property type="project" value="UniProtKB-SubCell"/>
</dbReference>
<feature type="domain" description="SH3" evidence="9">
    <location>
        <begin position="377"/>
        <end position="449"/>
    </location>
</feature>
<dbReference type="InterPro" id="IPR027267">
    <property type="entry name" value="AH/BAR_dom_sf"/>
</dbReference>
<dbReference type="InterPro" id="IPR001452">
    <property type="entry name" value="SH3_domain"/>
</dbReference>
<evidence type="ECO:0000256" key="7">
    <source>
        <dbReference type="PROSITE-ProRule" id="PRU00192"/>
    </source>
</evidence>
<feature type="compositionally biased region" description="Pro residues" evidence="8">
    <location>
        <begin position="265"/>
        <end position="278"/>
    </location>
</feature>
<feature type="compositionally biased region" description="Polar residues" evidence="8">
    <location>
        <begin position="282"/>
        <end position="295"/>
    </location>
</feature>
<keyword evidence="5" id="KW-0175">Coiled coil</keyword>
<dbReference type="PRINTS" id="PR01251">
    <property type="entry name" value="AMPHIPHYSIN"/>
</dbReference>
<evidence type="ECO:0000259" key="10">
    <source>
        <dbReference type="PROSITE" id="PS51021"/>
    </source>
</evidence>
<dbReference type="Pfam" id="PF03114">
    <property type="entry name" value="BAR"/>
    <property type="match status" value="1"/>
</dbReference>
<keyword evidence="3 7" id="KW-0728">SH3 domain</keyword>
<keyword evidence="12" id="KW-1185">Reference proteome</keyword>
<dbReference type="STRING" id="29172.A0A0D8XUX6"/>
<dbReference type="SUPFAM" id="SSF103657">
    <property type="entry name" value="BAR/IMD domain-like"/>
    <property type="match status" value="1"/>
</dbReference>
<evidence type="ECO:0000256" key="2">
    <source>
        <dbReference type="ARBA" id="ARBA00004496"/>
    </source>
</evidence>
<evidence type="ECO:0000256" key="1">
    <source>
        <dbReference type="ARBA" id="ARBA00004308"/>
    </source>
</evidence>
<organism evidence="11 12">
    <name type="scientific">Dictyocaulus viviparus</name>
    <name type="common">Bovine lungworm</name>
    <dbReference type="NCBI Taxonomy" id="29172"/>
    <lineage>
        <taxon>Eukaryota</taxon>
        <taxon>Metazoa</taxon>
        <taxon>Ecdysozoa</taxon>
        <taxon>Nematoda</taxon>
        <taxon>Chromadorea</taxon>
        <taxon>Rhabditida</taxon>
        <taxon>Rhabditina</taxon>
        <taxon>Rhabditomorpha</taxon>
        <taxon>Strongyloidea</taxon>
        <taxon>Metastrongylidae</taxon>
        <taxon>Dictyocaulus</taxon>
    </lineage>
</organism>
<accession>A0A0D8XUX6</accession>
<dbReference type="InterPro" id="IPR036028">
    <property type="entry name" value="SH3-like_dom_sf"/>
</dbReference>
<evidence type="ECO:0000256" key="4">
    <source>
        <dbReference type="ARBA" id="ARBA00022490"/>
    </source>
</evidence>
<evidence type="ECO:0000259" key="9">
    <source>
        <dbReference type="PROSITE" id="PS50002"/>
    </source>
</evidence>
<dbReference type="SMART" id="SM00721">
    <property type="entry name" value="BAR"/>
    <property type="match status" value="1"/>
</dbReference>
<dbReference type="GO" id="GO:0005886">
    <property type="term" value="C:plasma membrane"/>
    <property type="evidence" value="ECO:0007669"/>
    <property type="project" value="TreeGrafter"/>
</dbReference>
<reference evidence="12" key="2">
    <citation type="journal article" date="2016" name="Sci. Rep.">
        <title>Dictyocaulus viviparus genome, variome and transcriptome elucidate lungworm biology and support future intervention.</title>
        <authorList>
            <person name="McNulty S.N."/>
            <person name="Strube C."/>
            <person name="Rosa B.A."/>
            <person name="Martin J.C."/>
            <person name="Tyagi R."/>
            <person name="Choi Y.J."/>
            <person name="Wang Q."/>
            <person name="Hallsworth Pepin K."/>
            <person name="Zhang X."/>
            <person name="Ozersky P."/>
            <person name="Wilson R.K."/>
            <person name="Sternberg P.W."/>
            <person name="Gasser R.B."/>
            <person name="Mitreva M."/>
        </authorList>
    </citation>
    <scope>NUCLEOTIDE SEQUENCE [LARGE SCALE GENOMIC DNA]</scope>
    <source>
        <strain evidence="12">HannoverDv2000</strain>
    </source>
</reference>
<evidence type="ECO:0000256" key="6">
    <source>
        <dbReference type="ARBA" id="ARBA00023136"/>
    </source>
</evidence>
<comment type="subcellular location">
    <subcellularLocation>
        <location evidence="2">Cytoplasm</location>
    </subcellularLocation>
    <subcellularLocation>
        <location evidence="1">Endomembrane system</location>
    </subcellularLocation>
</comment>
<evidence type="ECO:0000256" key="3">
    <source>
        <dbReference type="ARBA" id="ARBA00022443"/>
    </source>
</evidence>
<dbReference type="Gene3D" id="1.20.1270.60">
    <property type="entry name" value="Arfaptin homology (AH) domain/BAR domain"/>
    <property type="match status" value="1"/>
</dbReference>
<keyword evidence="6" id="KW-0472">Membrane</keyword>
<feature type="region of interest" description="Disordered" evidence="8">
    <location>
        <begin position="316"/>
        <end position="353"/>
    </location>
</feature>
<dbReference type="OrthoDB" id="446293at2759"/>
<dbReference type="Proteomes" id="UP000053766">
    <property type="component" value="Unassembled WGS sequence"/>
</dbReference>
<dbReference type="GO" id="GO:0005737">
    <property type="term" value="C:cytoplasm"/>
    <property type="evidence" value="ECO:0007669"/>
    <property type="project" value="UniProtKB-SubCell"/>
</dbReference>
<dbReference type="SUPFAM" id="SSF50044">
    <property type="entry name" value="SH3-domain"/>
    <property type="match status" value="1"/>
</dbReference>
<dbReference type="PROSITE" id="PS51021">
    <property type="entry name" value="BAR"/>
    <property type="match status" value="1"/>
</dbReference>
<dbReference type="InterPro" id="IPR004148">
    <property type="entry name" value="BAR_dom"/>
</dbReference>
<dbReference type="PANTHER" id="PTHR46514">
    <property type="entry name" value="AMPHIPHYSIN"/>
    <property type="match status" value="1"/>
</dbReference>